<organism evidence="3 4">
    <name type="scientific">Phytophthora palmivora</name>
    <dbReference type="NCBI Taxonomy" id="4796"/>
    <lineage>
        <taxon>Eukaryota</taxon>
        <taxon>Sar</taxon>
        <taxon>Stramenopiles</taxon>
        <taxon>Oomycota</taxon>
        <taxon>Peronosporomycetes</taxon>
        <taxon>Peronosporales</taxon>
        <taxon>Peronosporaceae</taxon>
        <taxon>Phytophthora</taxon>
    </lineage>
</organism>
<feature type="compositionally biased region" description="Basic and acidic residues" evidence="1">
    <location>
        <begin position="54"/>
        <end position="67"/>
    </location>
</feature>
<comment type="caution">
    <text evidence="3">The sequence shown here is derived from an EMBL/GenBank/DDBJ whole genome shotgun (WGS) entry which is preliminary data.</text>
</comment>
<evidence type="ECO:0000256" key="1">
    <source>
        <dbReference type="SAM" id="MobiDB-lite"/>
    </source>
</evidence>
<keyword evidence="2" id="KW-0472">Membrane</keyword>
<evidence type="ECO:0000256" key="2">
    <source>
        <dbReference type="SAM" id="Phobius"/>
    </source>
</evidence>
<reference evidence="3 4" key="1">
    <citation type="journal article" date="2017" name="Genome Biol. Evol.">
        <title>Phytophthora megakarya and P. palmivora, closely related causal agents of cacao black pod rot, underwent increases in genome sizes and gene numbers by different mechanisms.</title>
        <authorList>
            <person name="Ali S.S."/>
            <person name="Shao J."/>
            <person name="Lary D.J."/>
            <person name="Kronmiller B."/>
            <person name="Shen D."/>
            <person name="Strem M.D."/>
            <person name="Amoako-Attah I."/>
            <person name="Akrofi A.Y."/>
            <person name="Begoude B.A."/>
            <person name="Ten Hoopen G.M."/>
            <person name="Coulibaly K."/>
            <person name="Kebe B.I."/>
            <person name="Melnick R.L."/>
            <person name="Guiltinan M.J."/>
            <person name="Tyler B.M."/>
            <person name="Meinhardt L.W."/>
            <person name="Bailey B.A."/>
        </authorList>
    </citation>
    <scope>NUCLEOTIDE SEQUENCE [LARGE SCALE GENOMIC DNA]</scope>
    <source>
        <strain evidence="4">sbr112.9</strain>
    </source>
</reference>
<feature type="transmembrane region" description="Helical" evidence="2">
    <location>
        <begin position="216"/>
        <end position="235"/>
    </location>
</feature>
<feature type="region of interest" description="Disordered" evidence="1">
    <location>
        <begin position="1"/>
        <end position="67"/>
    </location>
</feature>
<feature type="region of interest" description="Disordered" evidence="1">
    <location>
        <begin position="342"/>
        <end position="371"/>
    </location>
</feature>
<feature type="transmembrane region" description="Helical" evidence="2">
    <location>
        <begin position="177"/>
        <end position="196"/>
    </location>
</feature>
<accession>A0A2P4YTL0</accession>
<gene>
    <name evidence="3" type="ORF">PHPALM_935</name>
</gene>
<dbReference type="AlphaFoldDB" id="A0A2P4YTL0"/>
<evidence type="ECO:0000313" key="3">
    <source>
        <dbReference type="EMBL" id="POM81138.1"/>
    </source>
</evidence>
<protein>
    <submittedName>
        <fullName evidence="3">Transmembrane protein</fullName>
    </submittedName>
</protein>
<dbReference type="EMBL" id="NCKW01000158">
    <property type="protein sequence ID" value="POM81138.1"/>
    <property type="molecule type" value="Genomic_DNA"/>
</dbReference>
<dbReference type="Proteomes" id="UP000237271">
    <property type="component" value="Unassembled WGS sequence"/>
</dbReference>
<keyword evidence="2 3" id="KW-0812">Transmembrane</keyword>
<name>A0A2P4YTL0_9STRA</name>
<keyword evidence="4" id="KW-1185">Reference proteome</keyword>
<feature type="compositionally biased region" description="Polar residues" evidence="1">
    <location>
        <begin position="361"/>
        <end position="371"/>
    </location>
</feature>
<proteinExistence type="predicted"/>
<dbReference type="OrthoDB" id="166008at2759"/>
<evidence type="ECO:0000313" key="4">
    <source>
        <dbReference type="Proteomes" id="UP000237271"/>
    </source>
</evidence>
<keyword evidence="2" id="KW-1133">Transmembrane helix</keyword>
<sequence length="371" mass="43262">MPSPKKLRGPTVTTSLEQEDIGQFRSISASDVNDIDDNNDIEVISTIEAEDEEPRPGRREEEQPMTKEKRLAFKQLERWRVAMNKRSKKIRRSRLRWDAKTQAYDDEVEFDNLFGSNSSFGRELERWRVAMNKRSKKIRRSRLRWDAKTQAYDDEVEFDNLFGSNSSFGRELQVVSYPWPIWVFGVVIMLGASVFVHSVYSQRDDDDDVHERNSNWWKYLVAITIYILGFALIANGRIETFYMNKESSRLSVRSNKPLCLSRRYIRCVERDMRHITNIRVETTGEYSGDVDTRTYKVHFDFDDGTYVSALESRSKHKTMRRCRHIKQFAAVCPPAIAPLRSASEQFSPTVKKSPDSPLRHTVTSPAKLSHE</sequence>